<dbReference type="EMBL" id="OIVN01000530">
    <property type="protein sequence ID" value="SPC81682.1"/>
    <property type="molecule type" value="Genomic_DNA"/>
</dbReference>
<dbReference type="InterPro" id="IPR051701">
    <property type="entry name" value="Mito_OM_Translocase_MSP1"/>
</dbReference>
<keyword evidence="1" id="KW-0547">Nucleotide-binding</keyword>
<gene>
    <name evidence="4" type="ORF">FSB_LOCUS5383</name>
    <name evidence="5" type="ORF">FSB_LOCUS9564</name>
</gene>
<dbReference type="PANTHER" id="PTHR45644:SF56">
    <property type="entry name" value="AAA ATPASE, PUTATIVE (AFU_ORTHOLOGUE AFUA_2G12920)-RELATED"/>
    <property type="match status" value="1"/>
</dbReference>
<name>A0A2N9F3H6_FAGSY</name>
<dbReference type="AlphaFoldDB" id="A0A2N9F3H6"/>
<keyword evidence="2" id="KW-0067">ATP-binding</keyword>
<evidence type="ECO:0000256" key="3">
    <source>
        <dbReference type="SAM" id="MobiDB-lite"/>
    </source>
</evidence>
<dbReference type="PANTHER" id="PTHR45644">
    <property type="entry name" value="AAA ATPASE, PUTATIVE (AFU_ORTHOLOGUE AFUA_2G12920)-RELATED-RELATED"/>
    <property type="match status" value="1"/>
</dbReference>
<dbReference type="GO" id="GO:0005741">
    <property type="term" value="C:mitochondrial outer membrane"/>
    <property type="evidence" value="ECO:0007669"/>
    <property type="project" value="TreeGrafter"/>
</dbReference>
<evidence type="ECO:0000313" key="5">
    <source>
        <dbReference type="EMBL" id="SPC81682.1"/>
    </source>
</evidence>
<sequence length="431" mass="48371">MYARRLKCGHQRWGSVFQSSKDLSRPNCVDRAPSKSLSRAPVARSHHSTHNSLIRRHLLDSATSWGLVGSSSYSGLHGRLSTCLKSSQLRVYSSEGDGRNTSEDEHIPVKDGSSIDKGKTRREKVKEDVRSFDAHARLGEQDQKEWLKNEKLAIENKKKESPFLTRREKFKTEFLRRILPWEKISVSWETFPYFIHDHTKNLLVECAASHLKHNKFTASYGARLTSSSGRILLQSVPGTELYRERLVRALARDLKVPLLVLDSNVLAPYDFGDDCASESELDDDESGEECTSESEVEDENDVTNEEDWTSSGEASADGSDNDEIDVQATAEAALKKLIPYSLEEFEKRVSGESESSSESSKSEAVESSDNSTRPLKKGFGTKTPLKPGCDFFIQHVNFIKSLFDLEPLYFGPDLLNSDILLLLCWSPPSVS</sequence>
<organism evidence="5">
    <name type="scientific">Fagus sylvatica</name>
    <name type="common">Beechnut</name>
    <dbReference type="NCBI Taxonomy" id="28930"/>
    <lineage>
        <taxon>Eukaryota</taxon>
        <taxon>Viridiplantae</taxon>
        <taxon>Streptophyta</taxon>
        <taxon>Embryophyta</taxon>
        <taxon>Tracheophyta</taxon>
        <taxon>Spermatophyta</taxon>
        <taxon>Magnoliopsida</taxon>
        <taxon>eudicotyledons</taxon>
        <taxon>Gunneridae</taxon>
        <taxon>Pentapetalae</taxon>
        <taxon>rosids</taxon>
        <taxon>fabids</taxon>
        <taxon>Fagales</taxon>
        <taxon>Fagaceae</taxon>
        <taxon>Fagus</taxon>
    </lineage>
</organism>
<evidence type="ECO:0000256" key="1">
    <source>
        <dbReference type="ARBA" id="ARBA00022741"/>
    </source>
</evidence>
<feature type="region of interest" description="Disordered" evidence="3">
    <location>
        <begin position="93"/>
        <end position="121"/>
    </location>
</feature>
<feature type="compositionally biased region" description="Basic and acidic residues" evidence="3">
    <location>
        <begin position="96"/>
        <end position="121"/>
    </location>
</feature>
<protein>
    <submittedName>
        <fullName evidence="5">Uncharacterized protein</fullName>
    </submittedName>
</protein>
<dbReference type="GO" id="GO:0005524">
    <property type="term" value="F:ATP binding"/>
    <property type="evidence" value="ECO:0007669"/>
    <property type="project" value="UniProtKB-KW"/>
</dbReference>
<reference evidence="5" key="1">
    <citation type="submission" date="2018-02" db="EMBL/GenBank/DDBJ databases">
        <authorList>
            <person name="Cohen D.B."/>
            <person name="Kent A.D."/>
        </authorList>
    </citation>
    <scope>NUCLEOTIDE SEQUENCE</scope>
</reference>
<dbReference type="EMBL" id="OIVN01000275">
    <property type="protein sequence ID" value="SPC77501.1"/>
    <property type="molecule type" value="Genomic_DNA"/>
</dbReference>
<evidence type="ECO:0000313" key="4">
    <source>
        <dbReference type="EMBL" id="SPC77501.1"/>
    </source>
</evidence>
<feature type="region of interest" description="Disordered" evidence="3">
    <location>
        <begin position="276"/>
        <end position="322"/>
    </location>
</feature>
<evidence type="ECO:0000256" key="2">
    <source>
        <dbReference type="ARBA" id="ARBA00022840"/>
    </source>
</evidence>
<feature type="region of interest" description="Disordered" evidence="3">
    <location>
        <begin position="22"/>
        <end position="50"/>
    </location>
</feature>
<proteinExistence type="predicted"/>
<feature type="region of interest" description="Disordered" evidence="3">
    <location>
        <begin position="349"/>
        <end position="379"/>
    </location>
</feature>
<feature type="compositionally biased region" description="Acidic residues" evidence="3">
    <location>
        <begin position="276"/>
        <end position="308"/>
    </location>
</feature>
<accession>A0A2N9F3H6</accession>